<evidence type="ECO:0000259" key="2">
    <source>
        <dbReference type="PROSITE" id="PS50995"/>
    </source>
</evidence>
<dbReference type="SMART" id="SM00347">
    <property type="entry name" value="HTH_MARR"/>
    <property type="match status" value="1"/>
</dbReference>
<evidence type="ECO:0000313" key="3">
    <source>
        <dbReference type="EMBL" id="AXK36594.1"/>
    </source>
</evidence>
<dbReference type="Proteomes" id="UP000254425">
    <property type="component" value="Chromosome"/>
</dbReference>
<dbReference type="Pfam" id="PF12802">
    <property type="entry name" value="MarR_2"/>
    <property type="match status" value="1"/>
</dbReference>
<keyword evidence="4" id="KW-1185">Reference proteome</keyword>
<feature type="region of interest" description="Disordered" evidence="1">
    <location>
        <begin position="1"/>
        <end position="33"/>
    </location>
</feature>
<dbReference type="PANTHER" id="PTHR33164:SF99">
    <property type="entry name" value="MARR FAMILY REGULATORY PROTEIN"/>
    <property type="match status" value="1"/>
</dbReference>
<dbReference type="PANTHER" id="PTHR33164">
    <property type="entry name" value="TRANSCRIPTIONAL REGULATOR, MARR FAMILY"/>
    <property type="match status" value="1"/>
</dbReference>
<sequence>MGAVHSDPSHKPAQHGPAEHEHAEQDHSEQDHADPLQGTELTFLLGLAFQLLLGEFNGRVAEAGYSDLRPVHGLAFQALGPSGATSSELAARLGVTKQAAGQIVDDLERRGYLRREQHPAGGRRKLVVLTDAARAHLAVAGRVLHGLEAELADRMAGRTDAGGCAVAGGSTGGGDEGDELARLRTDLARVIRSLAGDELPPLRPVW</sequence>
<evidence type="ECO:0000256" key="1">
    <source>
        <dbReference type="SAM" id="MobiDB-lite"/>
    </source>
</evidence>
<organism evidence="3 4">
    <name type="scientific">Streptomyces armeniacus</name>
    <dbReference type="NCBI Taxonomy" id="83291"/>
    <lineage>
        <taxon>Bacteria</taxon>
        <taxon>Bacillati</taxon>
        <taxon>Actinomycetota</taxon>
        <taxon>Actinomycetes</taxon>
        <taxon>Kitasatosporales</taxon>
        <taxon>Streptomycetaceae</taxon>
        <taxon>Streptomyces</taxon>
    </lineage>
</organism>
<dbReference type="SUPFAM" id="SSF46785">
    <property type="entry name" value="Winged helix' DNA-binding domain"/>
    <property type="match status" value="1"/>
</dbReference>
<dbReference type="EMBL" id="CP031320">
    <property type="protein sequence ID" value="AXK36594.1"/>
    <property type="molecule type" value="Genomic_DNA"/>
</dbReference>
<dbReference type="CDD" id="cd00090">
    <property type="entry name" value="HTH_ARSR"/>
    <property type="match status" value="1"/>
</dbReference>
<proteinExistence type="predicted"/>
<feature type="compositionally biased region" description="Basic and acidic residues" evidence="1">
    <location>
        <begin position="17"/>
        <end position="33"/>
    </location>
</feature>
<evidence type="ECO:0000313" key="4">
    <source>
        <dbReference type="Proteomes" id="UP000254425"/>
    </source>
</evidence>
<dbReference type="InterPro" id="IPR000835">
    <property type="entry name" value="HTH_MarR-typ"/>
</dbReference>
<dbReference type="PROSITE" id="PS50995">
    <property type="entry name" value="HTH_MARR_2"/>
    <property type="match status" value="1"/>
</dbReference>
<dbReference type="KEGG" id="sarm:DVA86_32485"/>
<dbReference type="Gene3D" id="1.10.10.10">
    <property type="entry name" value="Winged helix-like DNA-binding domain superfamily/Winged helix DNA-binding domain"/>
    <property type="match status" value="1"/>
</dbReference>
<dbReference type="GO" id="GO:0006950">
    <property type="term" value="P:response to stress"/>
    <property type="evidence" value="ECO:0007669"/>
    <property type="project" value="TreeGrafter"/>
</dbReference>
<protein>
    <submittedName>
        <fullName evidence="3">MarR family transcriptional regulator</fullName>
    </submittedName>
</protein>
<feature type="domain" description="HTH marR-type" evidence="2">
    <location>
        <begin position="38"/>
        <end position="192"/>
    </location>
</feature>
<dbReference type="InterPro" id="IPR036390">
    <property type="entry name" value="WH_DNA-bd_sf"/>
</dbReference>
<accession>A0A345XY78</accession>
<name>A0A345XY78_9ACTN</name>
<dbReference type="InterPro" id="IPR036388">
    <property type="entry name" value="WH-like_DNA-bd_sf"/>
</dbReference>
<dbReference type="AlphaFoldDB" id="A0A345XY78"/>
<dbReference type="InterPro" id="IPR039422">
    <property type="entry name" value="MarR/SlyA-like"/>
</dbReference>
<dbReference type="GO" id="GO:0003700">
    <property type="term" value="F:DNA-binding transcription factor activity"/>
    <property type="evidence" value="ECO:0007669"/>
    <property type="project" value="InterPro"/>
</dbReference>
<gene>
    <name evidence="3" type="ORF">DVA86_32485</name>
</gene>
<dbReference type="InterPro" id="IPR011991">
    <property type="entry name" value="ArsR-like_HTH"/>
</dbReference>
<reference evidence="3 4" key="1">
    <citation type="submission" date="2018-07" db="EMBL/GenBank/DDBJ databases">
        <title>Draft genome of the type strain Streptomyces armeniacus ATCC 15676.</title>
        <authorList>
            <person name="Labana P."/>
            <person name="Gosse J.T."/>
            <person name="Boddy C.N."/>
        </authorList>
    </citation>
    <scope>NUCLEOTIDE SEQUENCE [LARGE SCALE GENOMIC DNA]</scope>
    <source>
        <strain evidence="3 4">ATCC 15676</strain>
    </source>
</reference>